<evidence type="ECO:0000259" key="14">
    <source>
        <dbReference type="Pfam" id="PF00593"/>
    </source>
</evidence>
<keyword evidence="10 11" id="KW-0998">Cell outer membrane</keyword>
<feature type="domain" description="TonB-dependent receptor-like beta-barrel" evidence="14">
    <location>
        <begin position="331"/>
        <end position="761"/>
    </location>
</feature>
<comment type="similarity">
    <text evidence="11 12">Belongs to the TonB-dependent receptor family.</text>
</comment>
<dbReference type="EMBL" id="BSYJ01000004">
    <property type="protein sequence ID" value="GMG87945.1"/>
    <property type="molecule type" value="Genomic_DNA"/>
</dbReference>
<evidence type="ECO:0000256" key="12">
    <source>
        <dbReference type="RuleBase" id="RU003357"/>
    </source>
</evidence>
<reference evidence="16 17" key="1">
    <citation type="submission" date="2023-04" db="EMBL/GenBank/DDBJ databases">
        <title>Marinobulbifer ophiurae gen. nov., sp. Nov., isolate from tissue of brittle star Ophioplocus japonicus.</title>
        <authorList>
            <person name="Kawano K."/>
            <person name="Sawayama S."/>
            <person name="Nakagawa S."/>
        </authorList>
    </citation>
    <scope>NUCLEOTIDE SEQUENCE [LARGE SCALE GENOMIC DNA]</scope>
    <source>
        <strain evidence="16 17">NKW57</strain>
    </source>
</reference>
<keyword evidence="7" id="KW-0406">Ion transport</keyword>
<evidence type="ECO:0000256" key="4">
    <source>
        <dbReference type="ARBA" id="ARBA00022496"/>
    </source>
</evidence>
<name>A0ABQ6M0S3_9GAMM</name>
<dbReference type="Gene3D" id="2.40.170.20">
    <property type="entry name" value="TonB-dependent receptor, beta-barrel domain"/>
    <property type="match status" value="2"/>
</dbReference>
<proteinExistence type="inferred from homology"/>
<evidence type="ECO:0000256" key="10">
    <source>
        <dbReference type="ARBA" id="ARBA00023237"/>
    </source>
</evidence>
<protein>
    <submittedName>
        <fullName evidence="16">TonB-dependent receptor</fullName>
    </submittedName>
</protein>
<dbReference type="InterPro" id="IPR036942">
    <property type="entry name" value="Beta-barrel_TonB_sf"/>
</dbReference>
<keyword evidence="13" id="KW-0732">Signal</keyword>
<keyword evidence="3 11" id="KW-1134">Transmembrane beta strand</keyword>
<keyword evidence="17" id="KW-1185">Reference proteome</keyword>
<keyword evidence="2 11" id="KW-0813">Transport</keyword>
<comment type="caution">
    <text evidence="16">The sequence shown here is derived from an EMBL/GenBank/DDBJ whole genome shotgun (WGS) entry which is preliminary data.</text>
</comment>
<keyword evidence="6" id="KW-0408">Iron</keyword>
<dbReference type="Proteomes" id="UP001224392">
    <property type="component" value="Unassembled WGS sequence"/>
</dbReference>
<evidence type="ECO:0000256" key="13">
    <source>
        <dbReference type="SAM" id="SignalP"/>
    </source>
</evidence>
<evidence type="ECO:0000256" key="5">
    <source>
        <dbReference type="ARBA" id="ARBA00022692"/>
    </source>
</evidence>
<keyword evidence="8 12" id="KW-0798">TonB box</keyword>
<feature type="signal peptide" evidence="13">
    <location>
        <begin position="1"/>
        <end position="26"/>
    </location>
</feature>
<dbReference type="InterPro" id="IPR000531">
    <property type="entry name" value="Beta-barrel_TonB"/>
</dbReference>
<evidence type="ECO:0000256" key="2">
    <source>
        <dbReference type="ARBA" id="ARBA00022448"/>
    </source>
</evidence>
<gene>
    <name evidence="16" type="ORF">MNKW57_22660</name>
</gene>
<keyword evidence="5 11" id="KW-0812">Transmembrane</keyword>
<accession>A0ABQ6M0S3</accession>
<sequence>MTYKNNLKKTALAVAVAQSMAASALAQTESEQDEKTLEVVEVTAAKRVQNLQEVPLAVTSVSGDQLIELGIDDILSLEKAVPGLTLASYGNNPQAIMRGAGSAGTSDIAVPIYIDNMYRPVYGQALAAYIDVERVETLRGPQGTLFGRNTFGGLINVITKKPDTQEFDYGTAVTMGDYGQQKIEGFVNVPLTDKIAMRVTAADEKRDPYVENVFNSSAGLKDADYTYARAQFLFEPTDDLSVNITASTWKDTANGNGNWAYKPLGIPLDKDDYTRFNGFDGWLDPRQGVYIGCADGDRAGGRDWAGNVCAGDESASIIDDPYKIAYSFKPLRELEEQSFTANVNWDVAGHNVNFNAAMFDYSAINLSDSDLSSMQTNFDGSASKSKSQQADLTVTSTGEGPLHYTVGAYYFDNQDNSEWAYLYASQAESWSGYQGATPQTPSWAYWLSEGNGGTKSTAVYGQAEYDLTEKLSMTAGVRYTEDDRISYGSGSLGWGGPGERLFNLNNVTNELPAFDYSNATVDKGVDKHTDWRLGADYQVNDDLMVYGYAATSYIAGSINTLTNELTDPQENTTVEVGFKSTLLDGSLRLNGAFYHADYEGFTTTVFVTRGDGLILATQVPGGGIIGKGAEFEGFWDISENLVLDFGISLDMSEYNEFAVASRLGNDGVDYVDEGGQGWFDVDGENTPYSPDYTISMGLSYEYDLGDMGTLTPHIYAYHNSGYQSARDPLFFAQQPSYTTLDLSMRWQSADGNYNVKAFVNNATDELIMTYTEVMSRGRAAADYKAPRHWGVRASYNF</sequence>
<dbReference type="RefSeq" id="WP_285764557.1">
    <property type="nucleotide sequence ID" value="NZ_BSYJ01000004.1"/>
</dbReference>
<keyword evidence="4" id="KW-0410">Iron transport</keyword>
<dbReference type="PANTHER" id="PTHR32552:SF81">
    <property type="entry name" value="TONB-DEPENDENT OUTER MEMBRANE RECEPTOR"/>
    <property type="match status" value="1"/>
</dbReference>
<evidence type="ECO:0000256" key="7">
    <source>
        <dbReference type="ARBA" id="ARBA00023065"/>
    </source>
</evidence>
<keyword evidence="16" id="KW-0675">Receptor</keyword>
<feature type="domain" description="TonB-dependent receptor plug" evidence="15">
    <location>
        <begin position="51"/>
        <end position="153"/>
    </location>
</feature>
<dbReference type="Pfam" id="PF07715">
    <property type="entry name" value="Plug"/>
    <property type="match status" value="1"/>
</dbReference>
<organism evidence="16 17">
    <name type="scientific">Biformimicrobium ophioploci</name>
    <dbReference type="NCBI Taxonomy" id="3036711"/>
    <lineage>
        <taxon>Bacteria</taxon>
        <taxon>Pseudomonadati</taxon>
        <taxon>Pseudomonadota</taxon>
        <taxon>Gammaproteobacteria</taxon>
        <taxon>Cellvibrionales</taxon>
        <taxon>Microbulbiferaceae</taxon>
        <taxon>Biformimicrobium</taxon>
    </lineage>
</organism>
<keyword evidence="9 11" id="KW-0472">Membrane</keyword>
<evidence type="ECO:0000256" key="11">
    <source>
        <dbReference type="PROSITE-ProRule" id="PRU01360"/>
    </source>
</evidence>
<dbReference type="InterPro" id="IPR039426">
    <property type="entry name" value="TonB-dep_rcpt-like"/>
</dbReference>
<evidence type="ECO:0000313" key="17">
    <source>
        <dbReference type="Proteomes" id="UP001224392"/>
    </source>
</evidence>
<evidence type="ECO:0000256" key="9">
    <source>
        <dbReference type="ARBA" id="ARBA00023136"/>
    </source>
</evidence>
<evidence type="ECO:0000259" key="15">
    <source>
        <dbReference type="Pfam" id="PF07715"/>
    </source>
</evidence>
<evidence type="ECO:0000313" key="16">
    <source>
        <dbReference type="EMBL" id="GMG87945.1"/>
    </source>
</evidence>
<feature type="chain" id="PRO_5046929476" evidence="13">
    <location>
        <begin position="27"/>
        <end position="797"/>
    </location>
</feature>
<dbReference type="PANTHER" id="PTHR32552">
    <property type="entry name" value="FERRICHROME IRON RECEPTOR-RELATED"/>
    <property type="match status" value="1"/>
</dbReference>
<evidence type="ECO:0000256" key="6">
    <source>
        <dbReference type="ARBA" id="ARBA00023004"/>
    </source>
</evidence>
<dbReference type="PROSITE" id="PS52016">
    <property type="entry name" value="TONB_DEPENDENT_REC_3"/>
    <property type="match status" value="1"/>
</dbReference>
<dbReference type="SUPFAM" id="SSF56935">
    <property type="entry name" value="Porins"/>
    <property type="match status" value="1"/>
</dbReference>
<dbReference type="InterPro" id="IPR012910">
    <property type="entry name" value="Plug_dom"/>
</dbReference>
<evidence type="ECO:0000256" key="1">
    <source>
        <dbReference type="ARBA" id="ARBA00004571"/>
    </source>
</evidence>
<dbReference type="Pfam" id="PF00593">
    <property type="entry name" value="TonB_dep_Rec_b-barrel"/>
    <property type="match status" value="1"/>
</dbReference>
<comment type="subcellular location">
    <subcellularLocation>
        <location evidence="1 11">Cell outer membrane</location>
        <topology evidence="1 11">Multi-pass membrane protein</topology>
    </subcellularLocation>
</comment>
<evidence type="ECO:0000256" key="8">
    <source>
        <dbReference type="ARBA" id="ARBA00023077"/>
    </source>
</evidence>
<evidence type="ECO:0000256" key="3">
    <source>
        <dbReference type="ARBA" id="ARBA00022452"/>
    </source>
</evidence>